<dbReference type="RefSeq" id="WP_055473210.1">
    <property type="nucleotide sequence ID" value="NZ_JBIRWE010000001.1"/>
</dbReference>
<keyword evidence="2" id="KW-1185">Reference proteome</keyword>
<comment type="caution">
    <text evidence="1">The sequence shown here is derived from an EMBL/GenBank/DDBJ whole genome shotgun (WGS) entry which is preliminary data.</text>
</comment>
<dbReference type="SUPFAM" id="SSF55961">
    <property type="entry name" value="Bet v1-like"/>
    <property type="match status" value="1"/>
</dbReference>
<evidence type="ECO:0000313" key="2">
    <source>
        <dbReference type="Proteomes" id="UP001611548"/>
    </source>
</evidence>
<proteinExistence type="predicted"/>
<gene>
    <name evidence="1" type="ORF">ACH429_04920</name>
</gene>
<accession>A0ABW7UPE1</accession>
<dbReference type="Proteomes" id="UP001611548">
    <property type="component" value="Unassembled WGS sequence"/>
</dbReference>
<reference evidence="1 2" key="1">
    <citation type="submission" date="2024-10" db="EMBL/GenBank/DDBJ databases">
        <title>The Natural Products Discovery Center: Release of the First 8490 Sequenced Strains for Exploring Actinobacteria Biosynthetic Diversity.</title>
        <authorList>
            <person name="Kalkreuter E."/>
            <person name="Kautsar S.A."/>
            <person name="Yang D."/>
            <person name="Bader C.D."/>
            <person name="Teijaro C.N."/>
            <person name="Fluegel L."/>
            <person name="Davis C.M."/>
            <person name="Simpson J.R."/>
            <person name="Lauterbach L."/>
            <person name="Steele A.D."/>
            <person name="Gui C."/>
            <person name="Meng S."/>
            <person name="Li G."/>
            <person name="Viehrig K."/>
            <person name="Ye F."/>
            <person name="Su P."/>
            <person name="Kiefer A.F."/>
            <person name="Nichols A."/>
            <person name="Cepeda A.J."/>
            <person name="Yan W."/>
            <person name="Fan B."/>
            <person name="Jiang Y."/>
            <person name="Adhikari A."/>
            <person name="Zheng C.-J."/>
            <person name="Schuster L."/>
            <person name="Cowan T.M."/>
            <person name="Smanski M.J."/>
            <person name="Chevrette M.G."/>
            <person name="De Carvalho L.P.S."/>
            <person name="Shen B."/>
        </authorList>
    </citation>
    <scope>NUCLEOTIDE SEQUENCE [LARGE SCALE GENOMIC DNA]</scope>
    <source>
        <strain evidence="1 2">NPDC020327</strain>
    </source>
</reference>
<dbReference type="Gene3D" id="3.30.530.20">
    <property type="match status" value="1"/>
</dbReference>
<dbReference type="EMBL" id="JBIRWE010000001">
    <property type="protein sequence ID" value="MFI1963471.1"/>
    <property type="molecule type" value="Genomic_DNA"/>
</dbReference>
<evidence type="ECO:0000313" key="1">
    <source>
        <dbReference type="EMBL" id="MFI1963471.1"/>
    </source>
</evidence>
<dbReference type="InterPro" id="IPR023393">
    <property type="entry name" value="START-like_dom_sf"/>
</dbReference>
<name>A0ABW7UPE1_9ACTN</name>
<sequence length="160" mass="17384">MAHSLRPVPLDFLHTAPVRLVFTAEAAAPPEAVFGVLSDVPSWPEWYGAVSRARPVGGGAGREIRLKGGTRFRETIVAADPGERYAYRIDRTNVPGFRALLEEWRLTPSGAGTCITYTFAADGTPLLRTALRLVRPGMSRAFHDAVRALDRRLGARTAGT</sequence>
<organism evidence="1 2">
    <name type="scientific">Streptomyces pathocidini</name>
    <dbReference type="NCBI Taxonomy" id="1650571"/>
    <lineage>
        <taxon>Bacteria</taxon>
        <taxon>Bacillati</taxon>
        <taxon>Actinomycetota</taxon>
        <taxon>Actinomycetes</taxon>
        <taxon>Kitasatosporales</taxon>
        <taxon>Streptomycetaceae</taxon>
        <taxon>Streptomyces</taxon>
    </lineage>
</organism>
<dbReference type="CDD" id="cd07821">
    <property type="entry name" value="PYR_PYL_RCAR_like"/>
    <property type="match status" value="1"/>
</dbReference>
<dbReference type="InterPro" id="IPR019587">
    <property type="entry name" value="Polyketide_cyclase/dehydratase"/>
</dbReference>
<dbReference type="Pfam" id="PF10604">
    <property type="entry name" value="Polyketide_cyc2"/>
    <property type="match status" value="1"/>
</dbReference>
<protein>
    <submittedName>
        <fullName evidence="1">SRPBCC family protein</fullName>
    </submittedName>
</protein>